<organism evidence="1 2">
    <name type="scientific">Stachybotrys chartarum (strain CBS 109288 / IBT 7711)</name>
    <name type="common">Toxic black mold</name>
    <name type="synonym">Stilbospora chartarum</name>
    <dbReference type="NCBI Taxonomy" id="1280523"/>
    <lineage>
        <taxon>Eukaryota</taxon>
        <taxon>Fungi</taxon>
        <taxon>Dikarya</taxon>
        <taxon>Ascomycota</taxon>
        <taxon>Pezizomycotina</taxon>
        <taxon>Sordariomycetes</taxon>
        <taxon>Hypocreomycetidae</taxon>
        <taxon>Hypocreales</taxon>
        <taxon>Stachybotryaceae</taxon>
        <taxon>Stachybotrys</taxon>
    </lineage>
</organism>
<dbReference type="AlphaFoldDB" id="A0A084ASL8"/>
<dbReference type="HOGENOM" id="CLU_111259_0_0_1"/>
<dbReference type="EMBL" id="KL648584">
    <property type="protein sequence ID" value="KEY68297.1"/>
    <property type="molecule type" value="Genomic_DNA"/>
</dbReference>
<reference evidence="1 2" key="1">
    <citation type="journal article" date="2014" name="BMC Genomics">
        <title>Comparative genome sequencing reveals chemotype-specific gene clusters in the toxigenic black mold Stachybotrys.</title>
        <authorList>
            <person name="Semeiks J."/>
            <person name="Borek D."/>
            <person name="Otwinowski Z."/>
            <person name="Grishin N.V."/>
        </authorList>
    </citation>
    <scope>NUCLEOTIDE SEQUENCE [LARGE SCALE GENOMIC DNA]</scope>
    <source>
        <strain evidence="2">CBS 109288 / IBT 7711</strain>
    </source>
</reference>
<name>A0A084ASL8_STACB</name>
<evidence type="ECO:0000313" key="2">
    <source>
        <dbReference type="Proteomes" id="UP000028045"/>
    </source>
</evidence>
<accession>A0A084ASL8</accession>
<dbReference type="OrthoDB" id="2992173at2759"/>
<dbReference type="Proteomes" id="UP000028045">
    <property type="component" value="Unassembled WGS sequence"/>
</dbReference>
<gene>
    <name evidence="1" type="ORF">S7711_07045</name>
</gene>
<sequence length="216" mass="23215">MYQVPWHATEKPPDLPANVYSDQLNGTLPLAVGTTSLDALKTYAKAHSCIKLWNAAGMDDSSDAGQPGVAGATKRSGRIWGWVLVNYANQGIQLFTQNGTFYRKVRLAGPENAQRNTGTSPASTLGFTARRRWGLPRRLLANDLATDAMQPAPDAYAAFDNTALLGKPLALVHAGRSLELAADQLVTQASNDEAGSYTAIEGYLMMVGKYKGDEVK</sequence>
<protein>
    <submittedName>
        <fullName evidence="1">Uncharacterized protein</fullName>
    </submittedName>
</protein>
<evidence type="ECO:0000313" key="1">
    <source>
        <dbReference type="EMBL" id="KEY68297.1"/>
    </source>
</evidence>
<proteinExistence type="predicted"/>
<keyword evidence="2" id="KW-1185">Reference proteome</keyword>